<proteinExistence type="predicted"/>
<keyword evidence="5" id="KW-1185">Reference proteome</keyword>
<organism evidence="4 5">
    <name type="scientific">Lutimaribacter marinistellae</name>
    <dbReference type="NCBI Taxonomy" id="1820329"/>
    <lineage>
        <taxon>Bacteria</taxon>
        <taxon>Pseudomonadati</taxon>
        <taxon>Pseudomonadota</taxon>
        <taxon>Alphaproteobacteria</taxon>
        <taxon>Rhodobacterales</taxon>
        <taxon>Roseobacteraceae</taxon>
        <taxon>Lutimaribacter</taxon>
    </lineage>
</organism>
<protein>
    <submittedName>
        <fullName evidence="4">Peptidoglycan-binding domain-containing protein</fullName>
    </submittedName>
</protein>
<feature type="domain" description="Peptidoglycan binding-like" evidence="3">
    <location>
        <begin position="91"/>
        <end position="132"/>
    </location>
</feature>
<dbReference type="SUPFAM" id="SSF47090">
    <property type="entry name" value="PGBD-like"/>
    <property type="match status" value="1"/>
</dbReference>
<evidence type="ECO:0000313" key="4">
    <source>
        <dbReference type="EMBL" id="MFC3613108.1"/>
    </source>
</evidence>
<sequence length="431" mass="45619">MARKMFHGGNTMFTKSILVTGVAAALALVPAPRAQADAGDFIGGAIVGGLIGHAITKDQQRRKAQSHRSTSTRNYRAPAPRIPVTEHGRTTQTALNYFGFEAGRVDGQIGRGTRSAIERYQAAMGYPVNGRAFDGGQYDFLMQAHSWAINGGQAQTRLTGQPLLMAYRQQRATGQSTQLAAMPTVPVQPQAAATVAPAAQLPNLFAGQAQTVSLANHCNAVMLQTSTNGGYVTRATLTNGDFALSEQFCLARSYAIAQGEDVMSRIQALSPDQVASQCAAYGERLAPQVAGLSLRGPAEVTAEMRGLALSSGVPPADLAATSRVCLSVGYGRDDMDMALGSALLLVALGEPAYGELLGHHLREGFGTSERPDLARQWYDTSLNAIDAGARVVFMPSDPNRTQLLRAAMADQTADNPVRVQQATLPTFALSD</sequence>
<dbReference type="Proteomes" id="UP001595629">
    <property type="component" value="Unassembled WGS sequence"/>
</dbReference>
<comment type="caution">
    <text evidence="4">The sequence shown here is derived from an EMBL/GenBank/DDBJ whole genome shotgun (WGS) entry which is preliminary data.</text>
</comment>
<dbReference type="InterPro" id="IPR002477">
    <property type="entry name" value="Peptidoglycan-bd-like"/>
</dbReference>
<gene>
    <name evidence="4" type="ORF">ACFORG_04985</name>
</gene>
<dbReference type="RefSeq" id="WP_386734284.1">
    <property type="nucleotide sequence ID" value="NZ_JBHRXI010000004.1"/>
</dbReference>
<evidence type="ECO:0000256" key="2">
    <source>
        <dbReference type="SAM" id="SignalP"/>
    </source>
</evidence>
<dbReference type="EMBL" id="JBHRXI010000004">
    <property type="protein sequence ID" value="MFC3613108.1"/>
    <property type="molecule type" value="Genomic_DNA"/>
</dbReference>
<name>A0ABV7TFA0_9RHOB</name>
<dbReference type="Pfam" id="PF01471">
    <property type="entry name" value="PG_binding_1"/>
    <property type="match status" value="1"/>
</dbReference>
<dbReference type="InterPro" id="IPR036365">
    <property type="entry name" value="PGBD-like_sf"/>
</dbReference>
<evidence type="ECO:0000313" key="5">
    <source>
        <dbReference type="Proteomes" id="UP001595629"/>
    </source>
</evidence>
<feature type="chain" id="PRO_5046202009" evidence="2">
    <location>
        <begin position="37"/>
        <end position="431"/>
    </location>
</feature>
<keyword evidence="2" id="KW-0732">Signal</keyword>
<reference evidence="5" key="1">
    <citation type="journal article" date="2019" name="Int. J. Syst. Evol. Microbiol.">
        <title>The Global Catalogue of Microorganisms (GCM) 10K type strain sequencing project: providing services to taxonomists for standard genome sequencing and annotation.</title>
        <authorList>
            <consortium name="The Broad Institute Genomics Platform"/>
            <consortium name="The Broad Institute Genome Sequencing Center for Infectious Disease"/>
            <person name="Wu L."/>
            <person name="Ma J."/>
        </authorList>
    </citation>
    <scope>NUCLEOTIDE SEQUENCE [LARGE SCALE GENOMIC DNA]</scope>
    <source>
        <strain evidence="5">KCTC 42911</strain>
    </source>
</reference>
<evidence type="ECO:0000259" key="3">
    <source>
        <dbReference type="Pfam" id="PF01471"/>
    </source>
</evidence>
<dbReference type="Gene3D" id="1.10.101.10">
    <property type="entry name" value="PGBD-like superfamily/PGBD"/>
    <property type="match status" value="1"/>
</dbReference>
<feature type="signal peptide" evidence="2">
    <location>
        <begin position="1"/>
        <end position="36"/>
    </location>
</feature>
<evidence type="ECO:0000256" key="1">
    <source>
        <dbReference type="SAM" id="MobiDB-lite"/>
    </source>
</evidence>
<accession>A0ABV7TFA0</accession>
<dbReference type="InterPro" id="IPR036366">
    <property type="entry name" value="PGBDSf"/>
</dbReference>
<feature type="region of interest" description="Disordered" evidence="1">
    <location>
        <begin position="57"/>
        <end position="78"/>
    </location>
</feature>